<protein>
    <submittedName>
        <fullName evidence="1">Uncharacterized protein</fullName>
    </submittedName>
</protein>
<dbReference type="AlphaFoldDB" id="A0A8X6P2J8"/>
<reference evidence="1" key="1">
    <citation type="submission" date="2020-08" db="EMBL/GenBank/DDBJ databases">
        <title>Multicomponent nature underlies the extraordinary mechanical properties of spider dragline silk.</title>
        <authorList>
            <person name="Kono N."/>
            <person name="Nakamura H."/>
            <person name="Mori M."/>
            <person name="Yoshida Y."/>
            <person name="Ohtoshi R."/>
            <person name="Malay A.D."/>
            <person name="Moran D.A.P."/>
            <person name="Tomita M."/>
            <person name="Numata K."/>
            <person name="Arakawa K."/>
        </authorList>
    </citation>
    <scope>NUCLEOTIDE SEQUENCE</scope>
</reference>
<dbReference type="EMBL" id="BMAW01064393">
    <property type="protein sequence ID" value="GFT44975.1"/>
    <property type="molecule type" value="Genomic_DNA"/>
</dbReference>
<dbReference type="Proteomes" id="UP000887013">
    <property type="component" value="Unassembled WGS sequence"/>
</dbReference>
<accession>A0A8X6P2J8</accession>
<proteinExistence type="predicted"/>
<gene>
    <name evidence="1" type="ORF">NPIL_650031</name>
</gene>
<name>A0A8X6P2J8_NEPPI</name>
<comment type="caution">
    <text evidence="1">The sequence shown here is derived from an EMBL/GenBank/DDBJ whole genome shotgun (WGS) entry which is preliminary data.</text>
</comment>
<sequence length="121" mass="13551">MVKKLLHNLEITSNVNSPVSEIFSIQSASPPTASKPSSRTCQDNSKEENFLIKVDILPPPSQNSLEDFQASKKVSFLLQEKIIIRPPLAFQNSEKMDVSPSRKYPSCSFVAKKREKDLCPT</sequence>
<evidence type="ECO:0000313" key="2">
    <source>
        <dbReference type="Proteomes" id="UP000887013"/>
    </source>
</evidence>
<evidence type="ECO:0000313" key="1">
    <source>
        <dbReference type="EMBL" id="GFT44975.1"/>
    </source>
</evidence>
<keyword evidence="2" id="KW-1185">Reference proteome</keyword>
<organism evidence="1 2">
    <name type="scientific">Nephila pilipes</name>
    <name type="common">Giant wood spider</name>
    <name type="synonym">Nephila maculata</name>
    <dbReference type="NCBI Taxonomy" id="299642"/>
    <lineage>
        <taxon>Eukaryota</taxon>
        <taxon>Metazoa</taxon>
        <taxon>Ecdysozoa</taxon>
        <taxon>Arthropoda</taxon>
        <taxon>Chelicerata</taxon>
        <taxon>Arachnida</taxon>
        <taxon>Araneae</taxon>
        <taxon>Araneomorphae</taxon>
        <taxon>Entelegynae</taxon>
        <taxon>Araneoidea</taxon>
        <taxon>Nephilidae</taxon>
        <taxon>Nephila</taxon>
    </lineage>
</organism>